<keyword evidence="6" id="KW-0865">Zymogen</keyword>
<sequence>MAHLLTRFAIVSLPLLLLIHAGADSSKKHTRPNNIDKVVQIDLHPVSSHIRRLESELQRVEHEMNSSSHHLRQLIANEKKALQNKLQTAIGSLEGQSAAYASLMQFPDDDLLRDEIVMSYGSRHLREYNDNIQKFNERYRQFSRYEWALRRDFQAVHRDQNRLLEQDEAYFLFSKEEEASLKERAGTSTSSTTRQIDIPSALFETNWQAIELSIDNVTEAPQYRITMSVDGETVTGETGCNFYRASIRFYPNSILEVGYLATTRMACEPDRTEQEGQYVRFIEHVKFGWNIDNGTLTLSVVDGDAVAQFEEIPFVRYMDDLDDPDDVSTTTEGTSTTVGITTTNRPDSKFTLIGTAWQALQIGYKKNGRIQLKPVLKGHPVTLLFDSEDRIGGNSGCNSYGGELLNLTDSIISVGPVMSTMMFCFDDGIMEQERAFGKLFLQESLWYEVVKGNETSLVLRQFLNVDGDKIEGDVVATFVLVANSDSSRKLLSEREDIRQSILVDEIDSGIIETEWAATEFASFNGTTIEMNPILQDHSITIGFESATKLYGITGCNNYFSLQATILSNRIDVGGIATTRMICPEQAMDQENKYTNLLHDRSFFYHVITGDDEVDELVLAEVLASSENEAEGQVLARFVRSRSPSAELAGMTGRELIEGRTEIKKKGGLFNAYQTTPVHQGYGTHFATMWVGTPPQRKSVIIDTGSHYTAFPCKGCTNCGEDHHTDPYFDPDASSTFHALKCTECQSGTCLKGKCVFSQSYTEGSSWHAFEAPTKKDTFSSVIYHCHTSTQAVDMVFLGGRDPEDAVSPINNSFKTDFLFGCQVKESGLFVTQLADGIMGMSAHPSTLPKVMYDQEKLEHNMFSICFRRELHVSKRGILAGMLTLGGIDNRADLTPMVYARNVASTGWFTVFVKNIYIREMGGQSATADGPHQRTQRVNADLFEMNSGKGVIVDSGTTDTYLHKSVAGPFNEVWQKVTGRKYSNQPVALSQSDLLMLPTVLIQLAAYDDEINPATTEMITGLAGEVDPSSPHDILLAIPATHYMEYSPSKLTYTPRLYFTESKGGVLGSNSMQRHNVLFDWENRRVGFAESSCEYETKNVNKADEGRVEVDCRLGQANLVTSCSETVDLTLCNQPGTSDLTLSGHEVWTRIVTAPGTMQGASCEQVAMAANEEGGGGNVQVQCDGKGICKEVRGCEITCANAHAAGDFGNVASSGSTATCGGNTWSACDYSCTQTRINTILMTDGKCYVEKALEFSRPCHIQACGRSDPCRVPFVVHAIIKIRGASASIWNKRSEEVFAEAFASTVNEGQQPGAEILFGAGDVQVLRASPWRASDDAFGDDLEVDEELGMQLVVETSIFNYNAVVAQGVVNSESTSRLAPVTGNSINFFGRSKYAPVSSCTEADLHQLANTARDIHAALGQPNFVARIMDRIKTDEATEQMQSSSPFFSTIQDVALAQQSSVVTSWTIKTDIGTGHSRGLDFIGSYGPSWWPVFLLLLSSSVVIGHIAWSQRKKLGWASAPSSGKSATTKRRSNRSRHSRAIDDDDAESILSLLSDTSDFRSVASTVRTSRGNIELVAQDDNVSVLSDLLTRAG</sequence>
<keyword evidence="4 9" id="KW-0064">Aspartyl protease</keyword>
<dbReference type="PANTHER" id="PTHR47965:SF12">
    <property type="entry name" value="ASPARTIC PROTEINASE 3-RELATED"/>
    <property type="match status" value="1"/>
</dbReference>
<dbReference type="PANTHER" id="PTHR47965">
    <property type="entry name" value="ASPARTYL PROTEASE-RELATED"/>
    <property type="match status" value="1"/>
</dbReference>
<reference evidence="14 15" key="1">
    <citation type="submission" date="2024-10" db="EMBL/GenBank/DDBJ databases">
        <title>Updated reference genomes for cyclostephanoid diatoms.</title>
        <authorList>
            <person name="Roberts W.R."/>
            <person name="Alverson A.J."/>
        </authorList>
    </citation>
    <scope>NUCLEOTIDE SEQUENCE [LARGE SCALE GENOMIC DNA]</scope>
    <source>
        <strain evidence="14 15">AJA010-31</strain>
    </source>
</reference>
<feature type="active site" evidence="7">
    <location>
        <position position="953"/>
    </location>
</feature>
<dbReference type="Pfam" id="PF03724">
    <property type="entry name" value="META"/>
    <property type="match status" value="3"/>
</dbReference>
<evidence type="ECO:0000256" key="3">
    <source>
        <dbReference type="ARBA" id="ARBA00022729"/>
    </source>
</evidence>
<keyword evidence="11" id="KW-0812">Transmembrane</keyword>
<keyword evidence="2 9" id="KW-0645">Protease</keyword>
<accession>A0ABD3NCG0</accession>
<dbReference type="GO" id="GO:0006508">
    <property type="term" value="P:proteolysis"/>
    <property type="evidence" value="ECO:0007669"/>
    <property type="project" value="UniProtKB-KW"/>
</dbReference>
<dbReference type="InterPro" id="IPR005184">
    <property type="entry name" value="DUF306_Meta_HslJ"/>
</dbReference>
<evidence type="ECO:0000256" key="10">
    <source>
        <dbReference type="SAM" id="MobiDB-lite"/>
    </source>
</evidence>
<dbReference type="InterPro" id="IPR001969">
    <property type="entry name" value="Aspartic_peptidase_AS"/>
</dbReference>
<protein>
    <recommendedName>
        <fullName evidence="13">Peptidase A1 domain-containing protein</fullName>
    </recommendedName>
</protein>
<dbReference type="InterPro" id="IPR021109">
    <property type="entry name" value="Peptidase_aspartic_dom_sf"/>
</dbReference>
<dbReference type="InterPro" id="IPR033121">
    <property type="entry name" value="PEPTIDASE_A1"/>
</dbReference>
<comment type="similarity">
    <text evidence="1 9">Belongs to the peptidase A1 family.</text>
</comment>
<feature type="disulfide bond" evidence="8">
    <location>
        <begin position="715"/>
        <end position="744"/>
    </location>
</feature>
<evidence type="ECO:0000256" key="6">
    <source>
        <dbReference type="ARBA" id="ARBA00023145"/>
    </source>
</evidence>
<proteinExistence type="inferred from homology"/>
<feature type="domain" description="Peptidase A1" evidence="13">
    <location>
        <begin position="684"/>
        <end position="1088"/>
    </location>
</feature>
<dbReference type="Pfam" id="PF14543">
    <property type="entry name" value="TAXi_N"/>
    <property type="match status" value="1"/>
</dbReference>
<evidence type="ECO:0000256" key="1">
    <source>
        <dbReference type="ARBA" id="ARBA00007447"/>
    </source>
</evidence>
<dbReference type="PRINTS" id="PR00792">
    <property type="entry name" value="PEPSIN"/>
</dbReference>
<dbReference type="EMBL" id="JALLPJ020001269">
    <property type="protein sequence ID" value="KAL3772312.1"/>
    <property type="molecule type" value="Genomic_DNA"/>
</dbReference>
<feature type="chain" id="PRO_5044797807" description="Peptidase A1 domain-containing protein" evidence="12">
    <location>
        <begin position="24"/>
        <end position="1593"/>
    </location>
</feature>
<evidence type="ECO:0000256" key="8">
    <source>
        <dbReference type="PIRSR" id="PIRSR601461-2"/>
    </source>
</evidence>
<dbReference type="Gene3D" id="2.40.70.10">
    <property type="entry name" value="Acid Proteases"/>
    <property type="match status" value="2"/>
</dbReference>
<dbReference type="InterPro" id="IPR038670">
    <property type="entry name" value="HslJ-like_sf"/>
</dbReference>
<gene>
    <name evidence="14" type="ORF">ACHAWO_004344</name>
</gene>
<dbReference type="PROSITE" id="PS00141">
    <property type="entry name" value="ASP_PROTEASE"/>
    <property type="match status" value="1"/>
</dbReference>
<keyword evidence="11" id="KW-1133">Transmembrane helix</keyword>
<evidence type="ECO:0000256" key="4">
    <source>
        <dbReference type="ARBA" id="ARBA00022750"/>
    </source>
</evidence>
<keyword evidence="5 9" id="KW-0378">Hydrolase</keyword>
<evidence type="ECO:0000256" key="11">
    <source>
        <dbReference type="SAM" id="Phobius"/>
    </source>
</evidence>
<evidence type="ECO:0000259" key="13">
    <source>
        <dbReference type="PROSITE" id="PS51767"/>
    </source>
</evidence>
<evidence type="ECO:0000313" key="15">
    <source>
        <dbReference type="Proteomes" id="UP001530400"/>
    </source>
</evidence>
<evidence type="ECO:0000256" key="2">
    <source>
        <dbReference type="ARBA" id="ARBA00022670"/>
    </source>
</evidence>
<evidence type="ECO:0000256" key="5">
    <source>
        <dbReference type="ARBA" id="ARBA00022801"/>
    </source>
</evidence>
<feature type="active site" evidence="7">
    <location>
        <position position="702"/>
    </location>
</feature>
<evidence type="ECO:0000256" key="7">
    <source>
        <dbReference type="PIRSR" id="PIRSR601461-1"/>
    </source>
</evidence>
<feature type="transmembrane region" description="Helical" evidence="11">
    <location>
        <begin position="1489"/>
        <end position="1508"/>
    </location>
</feature>
<evidence type="ECO:0000256" key="9">
    <source>
        <dbReference type="RuleBase" id="RU000454"/>
    </source>
</evidence>
<dbReference type="PROSITE" id="PS51767">
    <property type="entry name" value="PEPTIDASE_A1"/>
    <property type="match status" value="1"/>
</dbReference>
<dbReference type="SUPFAM" id="SSF50630">
    <property type="entry name" value="Acid proteases"/>
    <property type="match status" value="1"/>
</dbReference>
<name>A0ABD3NCG0_9STRA</name>
<comment type="caution">
    <text evidence="14">The sequence shown here is derived from an EMBL/GenBank/DDBJ whole genome shotgun (WGS) entry which is preliminary data.</text>
</comment>
<keyword evidence="15" id="KW-1185">Reference proteome</keyword>
<dbReference type="InterPro" id="IPR032861">
    <property type="entry name" value="TAXi_N"/>
</dbReference>
<keyword evidence="8" id="KW-1015">Disulfide bond</keyword>
<keyword evidence="11" id="KW-0472">Membrane</keyword>
<evidence type="ECO:0000256" key="12">
    <source>
        <dbReference type="SAM" id="SignalP"/>
    </source>
</evidence>
<organism evidence="14 15">
    <name type="scientific">Cyclotella atomus</name>
    <dbReference type="NCBI Taxonomy" id="382360"/>
    <lineage>
        <taxon>Eukaryota</taxon>
        <taxon>Sar</taxon>
        <taxon>Stramenopiles</taxon>
        <taxon>Ochrophyta</taxon>
        <taxon>Bacillariophyta</taxon>
        <taxon>Coscinodiscophyceae</taxon>
        <taxon>Thalassiosirophycidae</taxon>
        <taxon>Stephanodiscales</taxon>
        <taxon>Stephanodiscaceae</taxon>
        <taxon>Cyclotella</taxon>
    </lineage>
</organism>
<dbReference type="GO" id="GO:0004190">
    <property type="term" value="F:aspartic-type endopeptidase activity"/>
    <property type="evidence" value="ECO:0007669"/>
    <property type="project" value="UniProtKB-KW"/>
</dbReference>
<feature type="region of interest" description="Disordered" evidence="10">
    <location>
        <begin position="1517"/>
        <end position="1540"/>
    </location>
</feature>
<feature type="signal peptide" evidence="12">
    <location>
        <begin position="1"/>
        <end position="23"/>
    </location>
</feature>
<dbReference type="Proteomes" id="UP001530400">
    <property type="component" value="Unassembled WGS sequence"/>
</dbReference>
<evidence type="ECO:0000313" key="14">
    <source>
        <dbReference type="EMBL" id="KAL3772312.1"/>
    </source>
</evidence>
<dbReference type="InterPro" id="IPR001461">
    <property type="entry name" value="Aspartic_peptidase_A1"/>
</dbReference>
<keyword evidence="3 12" id="KW-0732">Signal</keyword>
<feature type="compositionally biased region" description="Basic residues" evidence="10">
    <location>
        <begin position="1527"/>
        <end position="1538"/>
    </location>
</feature>
<dbReference type="Gene3D" id="2.40.128.270">
    <property type="match status" value="3"/>
</dbReference>